<dbReference type="OrthoDB" id="972532at2759"/>
<evidence type="ECO:0000256" key="1">
    <source>
        <dbReference type="ARBA" id="ARBA00022574"/>
    </source>
</evidence>
<dbReference type="InterPro" id="IPR051350">
    <property type="entry name" value="WD_repeat-ST_regulator"/>
</dbReference>
<name>A0A177BEF2_9BILA</name>
<sequence>MIIHFIKRLFYFLCNLESNQDNKAKQSTPHSRSSSAESDTQYRIDESRTSQYSSFTAQLPSTSQFTQSLERRKSLRSHSRAISQNSALTQSTSRYSESASPRPNKRQKRSIQSSKSVSSASASPTEPPQKINKSEFLEPTSKSRSNSKLSKDTRKYNLRHSIENITLDNDQQSDVMTVSRNKDIEQANGIKHVHSITNFTCEHCGRSSNVNYGDDGKNGNCVKQSVQDVESDKITSNSIEKESSMSNGKDDVKTDSSIECVNKNLINQHNLTRKKLNQITNAEFCSRFNDCICLNEKNKNIFSIKGDDTNTYIRIPKTPLMNLPLYDQQLLKTIGQYLTNLGFDLSFSAIQMECGYNLENPSASSLRECILSGKWDDAIWYIKKINHQIDDKSVINKIKLHIYEEKYIEHVLDKDTMNAFACLRNQMTPLGAEHSQIHFISQLLMVDDSDEILNITNRHRDRQVNRIKLLNKINEHLPSIVMINQDRLKTLIHHSYLYQKSSCIFHNKLDSDVHYSLLDDHICTSREFPTETQQVLTDHQDEVWVCKFSPNGKKLASGSKDGVIIIWNVDITDGSITLHKKLETQDVAICQLSWSFDSEFIVVCGTEESPDVWVYTAETGDLRVKLWNNADDSLTTACFLSNNKEFVVGGTRGQFYKCNLNGTIIDHVDGVRIHCLGVTNDGKSVIASDTHKRVKLYHFDPPKDEILFREDYDIMSFCLSRDNKFILLNVKQQGLHLWDMETKTLIRKFRGLNQTCFRLNSVFGGKNDGFICSGSEDNKVYIWNFEKETPISKLEGHSRAVNWVDWNPLLPKIIASASDDRTIRIWGPQGSKIDVEMQSYTMKE</sequence>
<evidence type="ECO:0000313" key="6">
    <source>
        <dbReference type="EMBL" id="OAF72073.1"/>
    </source>
</evidence>
<evidence type="ECO:0000259" key="5">
    <source>
        <dbReference type="PROSITE" id="PS50897"/>
    </source>
</evidence>
<evidence type="ECO:0000313" key="7">
    <source>
        <dbReference type="Proteomes" id="UP000078046"/>
    </source>
</evidence>
<dbReference type="InterPro" id="IPR020472">
    <property type="entry name" value="WD40_PAC1"/>
</dbReference>
<accession>A0A177BEF2</accession>
<dbReference type="InterPro" id="IPR054080">
    <property type="entry name" value="TPR1-like_2nd"/>
</dbReference>
<dbReference type="InterPro" id="IPR036322">
    <property type="entry name" value="WD40_repeat_dom_sf"/>
</dbReference>
<dbReference type="InterPro" id="IPR019775">
    <property type="entry name" value="WD40_repeat_CS"/>
</dbReference>
<dbReference type="PROSITE" id="PS00678">
    <property type="entry name" value="WD_REPEATS_1"/>
    <property type="match status" value="1"/>
</dbReference>
<evidence type="ECO:0000256" key="3">
    <source>
        <dbReference type="PROSITE-ProRule" id="PRU00221"/>
    </source>
</evidence>
<dbReference type="PROSITE" id="PS50294">
    <property type="entry name" value="WD_REPEATS_REGION"/>
    <property type="match status" value="2"/>
</dbReference>
<dbReference type="PANTHER" id="PTHR22838">
    <property type="entry name" value="WD REPEAT PROTEIN 26-RELATED"/>
    <property type="match status" value="1"/>
</dbReference>
<feature type="repeat" description="WD" evidence="3">
    <location>
        <begin position="536"/>
        <end position="570"/>
    </location>
</feature>
<dbReference type="SMART" id="SM00320">
    <property type="entry name" value="WD40"/>
    <property type="match status" value="5"/>
</dbReference>
<dbReference type="InterPro" id="IPR015943">
    <property type="entry name" value="WD40/YVTN_repeat-like_dom_sf"/>
</dbReference>
<feature type="region of interest" description="Disordered" evidence="4">
    <location>
        <begin position="21"/>
        <end position="155"/>
    </location>
</feature>
<dbReference type="InterPro" id="IPR001680">
    <property type="entry name" value="WD40_rpt"/>
</dbReference>
<feature type="compositionally biased region" description="Low complexity" evidence="4">
    <location>
        <begin position="110"/>
        <end position="123"/>
    </location>
</feature>
<feature type="compositionally biased region" description="Polar residues" evidence="4">
    <location>
        <begin position="80"/>
        <end position="101"/>
    </location>
</feature>
<dbReference type="PROSITE" id="PS50897">
    <property type="entry name" value="CTLH"/>
    <property type="match status" value="1"/>
</dbReference>
<dbReference type="GO" id="GO:0043161">
    <property type="term" value="P:proteasome-mediated ubiquitin-dependent protein catabolic process"/>
    <property type="evidence" value="ECO:0007669"/>
    <property type="project" value="TreeGrafter"/>
</dbReference>
<feature type="compositionally biased region" description="Polar residues" evidence="4">
    <location>
        <begin position="49"/>
        <end position="68"/>
    </location>
</feature>
<reference evidence="6 7" key="1">
    <citation type="submission" date="2016-04" db="EMBL/GenBank/DDBJ databases">
        <title>The genome of Intoshia linei affirms orthonectids as highly simplified spiralians.</title>
        <authorList>
            <person name="Mikhailov K.V."/>
            <person name="Slusarev G.S."/>
            <person name="Nikitin M.A."/>
            <person name="Logacheva M.D."/>
            <person name="Penin A."/>
            <person name="Aleoshin V."/>
            <person name="Panchin Y.V."/>
        </authorList>
    </citation>
    <scope>NUCLEOTIDE SEQUENCE [LARGE SCALE GENOMIC DNA]</scope>
    <source>
        <strain evidence="6">Intl2013</strain>
        <tissue evidence="6">Whole animal</tissue>
    </source>
</reference>
<dbReference type="PROSITE" id="PS50082">
    <property type="entry name" value="WD_REPEATS_2"/>
    <property type="match status" value="2"/>
</dbReference>
<organism evidence="6 7">
    <name type="scientific">Intoshia linei</name>
    <dbReference type="NCBI Taxonomy" id="1819745"/>
    <lineage>
        <taxon>Eukaryota</taxon>
        <taxon>Metazoa</taxon>
        <taxon>Spiralia</taxon>
        <taxon>Lophotrochozoa</taxon>
        <taxon>Mesozoa</taxon>
        <taxon>Orthonectida</taxon>
        <taxon>Rhopaluridae</taxon>
        <taxon>Intoshia</taxon>
    </lineage>
</organism>
<keyword evidence="2" id="KW-0677">Repeat</keyword>
<protein>
    <submittedName>
        <fullName evidence="6">WD repeat-containing protein 26</fullName>
    </submittedName>
</protein>
<gene>
    <name evidence="6" type="ORF">A3Q56_00164</name>
</gene>
<feature type="compositionally biased region" description="Polar residues" evidence="4">
    <location>
        <begin position="21"/>
        <end position="39"/>
    </location>
</feature>
<dbReference type="Pfam" id="PF00400">
    <property type="entry name" value="WD40"/>
    <property type="match status" value="3"/>
</dbReference>
<dbReference type="Proteomes" id="UP000078046">
    <property type="component" value="Unassembled WGS sequence"/>
</dbReference>
<keyword evidence="1 3" id="KW-0853">WD repeat</keyword>
<evidence type="ECO:0000256" key="4">
    <source>
        <dbReference type="SAM" id="MobiDB-lite"/>
    </source>
</evidence>
<dbReference type="AlphaFoldDB" id="A0A177BEF2"/>
<feature type="compositionally biased region" description="Basic and acidic residues" evidence="4">
    <location>
        <begin position="239"/>
        <end position="254"/>
    </location>
</feature>
<keyword evidence="7" id="KW-1185">Reference proteome</keyword>
<evidence type="ECO:0000256" key="2">
    <source>
        <dbReference type="ARBA" id="ARBA00022737"/>
    </source>
</evidence>
<dbReference type="SUPFAM" id="SSF50978">
    <property type="entry name" value="WD40 repeat-like"/>
    <property type="match status" value="1"/>
</dbReference>
<dbReference type="InterPro" id="IPR006595">
    <property type="entry name" value="CTLH_C"/>
</dbReference>
<dbReference type="PRINTS" id="PR00320">
    <property type="entry name" value="GPROTEINBRPT"/>
</dbReference>
<feature type="repeat" description="WD" evidence="3">
    <location>
        <begin position="794"/>
        <end position="826"/>
    </location>
</feature>
<proteinExistence type="predicted"/>
<comment type="caution">
    <text evidence="6">The sequence shown here is derived from an EMBL/GenBank/DDBJ whole genome shotgun (WGS) entry which is preliminary data.</text>
</comment>
<feature type="region of interest" description="Disordered" evidence="4">
    <location>
        <begin position="232"/>
        <end position="254"/>
    </location>
</feature>
<dbReference type="Pfam" id="PF21889">
    <property type="entry name" value="TPR1-like_2nd"/>
    <property type="match status" value="1"/>
</dbReference>
<dbReference type="PANTHER" id="PTHR22838:SF0">
    <property type="entry name" value="WD REPEAT-CONTAINING PROTEIN 26"/>
    <property type="match status" value="1"/>
</dbReference>
<feature type="domain" description="CTLH" evidence="5">
    <location>
        <begin position="359"/>
        <end position="418"/>
    </location>
</feature>
<dbReference type="Gene3D" id="2.130.10.10">
    <property type="entry name" value="YVTN repeat-like/Quinoprotein amine dehydrogenase"/>
    <property type="match status" value="1"/>
</dbReference>
<dbReference type="EMBL" id="LWCA01000006">
    <property type="protein sequence ID" value="OAF72073.1"/>
    <property type="molecule type" value="Genomic_DNA"/>
</dbReference>
<dbReference type="GO" id="GO:0034657">
    <property type="term" value="C:GID complex"/>
    <property type="evidence" value="ECO:0007669"/>
    <property type="project" value="TreeGrafter"/>
</dbReference>